<dbReference type="PANTHER" id="PTHR43333">
    <property type="entry name" value="2-HACID_DH_C DOMAIN-CONTAINING PROTEIN"/>
    <property type="match status" value="1"/>
</dbReference>
<dbReference type="Proteomes" id="UP000073816">
    <property type="component" value="Chromosome"/>
</dbReference>
<dbReference type="PATRIC" id="fig|1727163.4.peg.2196"/>
<sequence>MSLAIISPGRNPKVWIDALAAIDPNLEIQVYPDISSPEKVEMALLWQHPPGYLSTFPNLKLISSLGAGVDHILSDPAVPESLPIVRIVDEKLTWSMTNYVVMGVLNFHRQITRYQADQKRKVWDMSNPEIPVKVGVMGVGALGGDVLDKLNYMGFEVCGFGFSEKKSFSYSYFSKDQLAEFLKNINVLVCLLPLTPETEGILNKDLFALCNPGTYLINVARGKHLIEEDLIPALESGQLAGAMLDVYRTEPLPENHPFWEESRICLTPHIASVTNPKAAAPQIVENFKRLKNNSTLLNLVNRQKGY</sequence>
<dbReference type="Gene3D" id="3.40.50.720">
    <property type="entry name" value="NAD(P)-binding Rossmann-like Domain"/>
    <property type="match status" value="2"/>
</dbReference>
<evidence type="ECO:0000313" key="4">
    <source>
        <dbReference type="EMBL" id="AMQ56863.1"/>
    </source>
</evidence>
<dbReference type="Pfam" id="PF02826">
    <property type="entry name" value="2-Hacid_dh_C"/>
    <property type="match status" value="1"/>
</dbReference>
<dbReference type="CDD" id="cd12164">
    <property type="entry name" value="GDH_like_2"/>
    <property type="match status" value="1"/>
</dbReference>
<protein>
    <submittedName>
        <fullName evidence="4">Hydroxyacid dehydrogenase</fullName>
    </submittedName>
</protein>
<keyword evidence="2" id="KW-0520">NAD</keyword>
<dbReference type="InterPro" id="IPR036291">
    <property type="entry name" value="NAD(P)-bd_dom_sf"/>
</dbReference>
<dbReference type="GO" id="GO:0051287">
    <property type="term" value="F:NAD binding"/>
    <property type="evidence" value="ECO:0007669"/>
    <property type="project" value="InterPro"/>
</dbReference>
<dbReference type="SUPFAM" id="SSF52283">
    <property type="entry name" value="Formate/glycerate dehydrogenase catalytic domain-like"/>
    <property type="match status" value="1"/>
</dbReference>
<proteinExistence type="predicted"/>
<keyword evidence="1" id="KW-0560">Oxidoreductase</keyword>
<accession>A0A142EP08</accession>
<reference evidence="4 5" key="2">
    <citation type="journal article" date="2016" name="Genome Announc.">
        <title>Complete Genome Sequence of Algoriphagus sp. Strain M8-2, Isolated from a Brackish Lake.</title>
        <authorList>
            <person name="Muraguchi Y."/>
            <person name="Kushimoto K."/>
            <person name="Ohtsubo Y."/>
            <person name="Suzuki T."/>
            <person name="Dohra H."/>
            <person name="Kimbara K."/>
            <person name="Shintani M."/>
        </authorList>
    </citation>
    <scope>NUCLEOTIDE SEQUENCE [LARGE SCALE GENOMIC DNA]</scope>
    <source>
        <strain evidence="4 5">M8-2</strain>
    </source>
</reference>
<evidence type="ECO:0000313" key="5">
    <source>
        <dbReference type="Proteomes" id="UP000073816"/>
    </source>
</evidence>
<dbReference type="AlphaFoldDB" id="A0A142EP08"/>
<evidence type="ECO:0000259" key="3">
    <source>
        <dbReference type="Pfam" id="PF02826"/>
    </source>
</evidence>
<keyword evidence="5" id="KW-1185">Reference proteome</keyword>
<gene>
    <name evidence="4" type="ORF">AO498_10525</name>
</gene>
<organism evidence="4 5">
    <name type="scientific">Algoriphagus sanaruensis</name>
    <dbReference type="NCBI Taxonomy" id="1727163"/>
    <lineage>
        <taxon>Bacteria</taxon>
        <taxon>Pseudomonadati</taxon>
        <taxon>Bacteroidota</taxon>
        <taxon>Cytophagia</taxon>
        <taxon>Cytophagales</taxon>
        <taxon>Cyclobacteriaceae</taxon>
        <taxon>Algoriphagus</taxon>
    </lineage>
</organism>
<dbReference type="GO" id="GO:0016491">
    <property type="term" value="F:oxidoreductase activity"/>
    <property type="evidence" value="ECO:0007669"/>
    <property type="project" value="UniProtKB-KW"/>
</dbReference>
<evidence type="ECO:0000256" key="1">
    <source>
        <dbReference type="ARBA" id="ARBA00023002"/>
    </source>
</evidence>
<dbReference type="InterPro" id="IPR006140">
    <property type="entry name" value="D-isomer_DH_NAD-bd"/>
</dbReference>
<dbReference type="RefSeq" id="WP_067547095.1">
    <property type="nucleotide sequence ID" value="NZ_CP012836.1"/>
</dbReference>
<dbReference type="KEGG" id="alm:AO498_10525"/>
<dbReference type="EMBL" id="CP012836">
    <property type="protein sequence ID" value="AMQ56863.1"/>
    <property type="molecule type" value="Genomic_DNA"/>
</dbReference>
<dbReference type="PANTHER" id="PTHR43333:SF1">
    <property type="entry name" value="D-ISOMER SPECIFIC 2-HYDROXYACID DEHYDROGENASE NAD-BINDING DOMAIN-CONTAINING PROTEIN"/>
    <property type="match status" value="1"/>
</dbReference>
<reference evidence="5" key="1">
    <citation type="submission" date="2015-09" db="EMBL/GenBank/DDBJ databases">
        <title>Complete sequence of Algoriphagus sp. M8-2.</title>
        <authorList>
            <person name="Shintani M."/>
        </authorList>
    </citation>
    <scope>NUCLEOTIDE SEQUENCE [LARGE SCALE GENOMIC DNA]</scope>
    <source>
        <strain evidence="5">M8-2</strain>
    </source>
</reference>
<dbReference type="OrthoDB" id="9805416at2"/>
<name>A0A142EP08_9BACT</name>
<dbReference type="STRING" id="1727163.AO498_10525"/>
<feature type="domain" description="D-isomer specific 2-hydroxyacid dehydrogenase NAD-binding" evidence="3">
    <location>
        <begin position="102"/>
        <end position="271"/>
    </location>
</feature>
<dbReference type="SUPFAM" id="SSF51735">
    <property type="entry name" value="NAD(P)-binding Rossmann-fold domains"/>
    <property type="match status" value="1"/>
</dbReference>
<evidence type="ECO:0000256" key="2">
    <source>
        <dbReference type="ARBA" id="ARBA00023027"/>
    </source>
</evidence>